<keyword evidence="3" id="KW-1185">Reference proteome</keyword>
<accession>A0A2G2WIM5</accession>
<organism evidence="2 3">
    <name type="scientific">Capsicum baccatum</name>
    <name type="common">Peruvian pepper</name>
    <dbReference type="NCBI Taxonomy" id="33114"/>
    <lineage>
        <taxon>Eukaryota</taxon>
        <taxon>Viridiplantae</taxon>
        <taxon>Streptophyta</taxon>
        <taxon>Embryophyta</taxon>
        <taxon>Tracheophyta</taxon>
        <taxon>Spermatophyta</taxon>
        <taxon>Magnoliopsida</taxon>
        <taxon>eudicotyledons</taxon>
        <taxon>Gunneridae</taxon>
        <taxon>Pentapetalae</taxon>
        <taxon>asterids</taxon>
        <taxon>lamiids</taxon>
        <taxon>Solanales</taxon>
        <taxon>Solanaceae</taxon>
        <taxon>Solanoideae</taxon>
        <taxon>Capsiceae</taxon>
        <taxon>Capsicum</taxon>
    </lineage>
</organism>
<dbReference type="AlphaFoldDB" id="A0A2G2WIM5"/>
<proteinExistence type="predicted"/>
<dbReference type="Proteomes" id="UP000224567">
    <property type="component" value="Unassembled WGS sequence"/>
</dbReference>
<dbReference type="EMBL" id="MLFT02000006">
    <property type="protein sequence ID" value="PHT45019.1"/>
    <property type="molecule type" value="Genomic_DNA"/>
</dbReference>
<feature type="compositionally biased region" description="Polar residues" evidence="1">
    <location>
        <begin position="1"/>
        <end position="21"/>
    </location>
</feature>
<reference evidence="3" key="2">
    <citation type="journal article" date="2017" name="J. Anim. Genet.">
        <title>Multiple reference genome sequences of hot pepper reveal the massive evolution of plant disease resistance genes by retroduplication.</title>
        <authorList>
            <person name="Kim S."/>
            <person name="Park J."/>
            <person name="Yeom S.-I."/>
            <person name="Kim Y.-M."/>
            <person name="Seo E."/>
            <person name="Kim K.-T."/>
            <person name="Kim M.-S."/>
            <person name="Lee J.M."/>
            <person name="Cheong K."/>
            <person name="Shin H.-S."/>
            <person name="Kim S.-B."/>
            <person name="Han K."/>
            <person name="Lee J."/>
            <person name="Park M."/>
            <person name="Lee H.-A."/>
            <person name="Lee H.-Y."/>
            <person name="Lee Y."/>
            <person name="Oh S."/>
            <person name="Lee J.H."/>
            <person name="Choi E."/>
            <person name="Choi E."/>
            <person name="Lee S.E."/>
            <person name="Jeon J."/>
            <person name="Kim H."/>
            <person name="Choi G."/>
            <person name="Song H."/>
            <person name="Lee J."/>
            <person name="Lee S.-C."/>
            <person name="Kwon J.-K."/>
            <person name="Lee H.-Y."/>
            <person name="Koo N."/>
            <person name="Hong Y."/>
            <person name="Kim R.W."/>
            <person name="Kang W.-H."/>
            <person name="Huh J.H."/>
            <person name="Kang B.-C."/>
            <person name="Yang T.-J."/>
            <person name="Lee Y.-H."/>
            <person name="Bennetzen J.L."/>
            <person name="Choi D."/>
        </authorList>
    </citation>
    <scope>NUCLEOTIDE SEQUENCE [LARGE SCALE GENOMIC DNA]</scope>
    <source>
        <strain evidence="3">cv. PBC81</strain>
    </source>
</reference>
<protein>
    <submittedName>
        <fullName evidence="2">Uncharacterized protein</fullName>
    </submittedName>
</protein>
<dbReference type="Gene3D" id="3.90.1300.10">
    <property type="entry name" value="Amidase signature (AS) domain"/>
    <property type="match status" value="1"/>
</dbReference>
<sequence length="93" mass="10309">MHELSMGTTGNKANNRTTQNPHDTDRYTRGFSSVSTVVMDLGLCSATVGTDGKYSVWFNDVFSTDISDNCENVTIGITKELMQNDEDCNTRFT</sequence>
<dbReference type="SUPFAM" id="SSF75304">
    <property type="entry name" value="Amidase signature (AS) enzymes"/>
    <property type="match status" value="1"/>
</dbReference>
<evidence type="ECO:0000313" key="3">
    <source>
        <dbReference type="Proteomes" id="UP000224567"/>
    </source>
</evidence>
<comment type="caution">
    <text evidence="2">The sequence shown here is derived from an EMBL/GenBank/DDBJ whole genome shotgun (WGS) entry which is preliminary data.</text>
</comment>
<dbReference type="STRING" id="33114.A0A2G2WIM5"/>
<reference evidence="2 3" key="1">
    <citation type="journal article" date="2017" name="Genome Biol.">
        <title>New reference genome sequences of hot pepper reveal the massive evolution of plant disease-resistance genes by retroduplication.</title>
        <authorList>
            <person name="Kim S."/>
            <person name="Park J."/>
            <person name="Yeom S.I."/>
            <person name="Kim Y.M."/>
            <person name="Seo E."/>
            <person name="Kim K.T."/>
            <person name="Kim M.S."/>
            <person name="Lee J.M."/>
            <person name="Cheong K."/>
            <person name="Shin H.S."/>
            <person name="Kim S.B."/>
            <person name="Han K."/>
            <person name="Lee J."/>
            <person name="Park M."/>
            <person name="Lee H.A."/>
            <person name="Lee H.Y."/>
            <person name="Lee Y."/>
            <person name="Oh S."/>
            <person name="Lee J.H."/>
            <person name="Choi E."/>
            <person name="Choi E."/>
            <person name="Lee S.E."/>
            <person name="Jeon J."/>
            <person name="Kim H."/>
            <person name="Choi G."/>
            <person name="Song H."/>
            <person name="Lee J."/>
            <person name="Lee S.C."/>
            <person name="Kwon J.K."/>
            <person name="Lee H.Y."/>
            <person name="Koo N."/>
            <person name="Hong Y."/>
            <person name="Kim R.W."/>
            <person name="Kang W.H."/>
            <person name="Huh J.H."/>
            <person name="Kang B.C."/>
            <person name="Yang T.J."/>
            <person name="Lee Y.H."/>
            <person name="Bennetzen J.L."/>
            <person name="Choi D."/>
        </authorList>
    </citation>
    <scope>NUCLEOTIDE SEQUENCE [LARGE SCALE GENOMIC DNA]</scope>
    <source>
        <strain evidence="3">cv. PBC81</strain>
    </source>
</reference>
<gene>
    <name evidence="2" type="ORF">CQW23_14177</name>
</gene>
<name>A0A2G2WIM5_CAPBA</name>
<dbReference type="InterPro" id="IPR036928">
    <property type="entry name" value="AS_sf"/>
</dbReference>
<evidence type="ECO:0000256" key="1">
    <source>
        <dbReference type="SAM" id="MobiDB-lite"/>
    </source>
</evidence>
<evidence type="ECO:0000313" key="2">
    <source>
        <dbReference type="EMBL" id="PHT45019.1"/>
    </source>
</evidence>
<feature type="region of interest" description="Disordered" evidence="1">
    <location>
        <begin position="1"/>
        <end position="28"/>
    </location>
</feature>